<reference evidence="2 3" key="1">
    <citation type="submission" date="2019-12" db="EMBL/GenBank/DDBJ databases">
        <title>Draft genome sequences Bradyrhizobium cajani AMBPC1010, Bradyrhizobium pachyrhizi AMBPC1040 and Bradyrhizobium yuanmingense ALSPC3051, three plant growth promoting strains isolated from nodules of Cajanus cajan L. in Dominican Republic.</title>
        <authorList>
            <person name="Flores-Felix J.D."/>
            <person name="Araujo J."/>
            <person name="Diaz-Alcantara C."/>
            <person name="Gonzalez-Andres F."/>
            <person name="Velazquez E."/>
        </authorList>
    </citation>
    <scope>NUCLEOTIDE SEQUENCE [LARGE SCALE GENOMIC DNA]</scope>
    <source>
        <strain evidence="2 3">1040</strain>
    </source>
</reference>
<dbReference type="Pfam" id="PF13643">
    <property type="entry name" value="DUF4145"/>
    <property type="match status" value="1"/>
</dbReference>
<evidence type="ECO:0000313" key="2">
    <source>
        <dbReference type="EMBL" id="MVT66866.1"/>
    </source>
</evidence>
<organism evidence="2 3">
    <name type="scientific">Bradyrhizobium pachyrhizi</name>
    <dbReference type="NCBI Taxonomy" id="280333"/>
    <lineage>
        <taxon>Bacteria</taxon>
        <taxon>Pseudomonadati</taxon>
        <taxon>Pseudomonadota</taxon>
        <taxon>Alphaproteobacteria</taxon>
        <taxon>Hyphomicrobiales</taxon>
        <taxon>Nitrobacteraceae</taxon>
        <taxon>Bradyrhizobium</taxon>
    </lineage>
</organism>
<dbReference type="EMBL" id="WQNF01000010">
    <property type="protein sequence ID" value="MVT66866.1"/>
    <property type="molecule type" value="Genomic_DNA"/>
</dbReference>
<protein>
    <submittedName>
        <fullName evidence="2">DUF4145 domain-containing protein</fullName>
    </submittedName>
</protein>
<dbReference type="AlphaFoldDB" id="A0A844SMA2"/>
<dbReference type="RefSeq" id="WP_157344817.1">
    <property type="nucleotide sequence ID" value="NZ_WQNF01000010.1"/>
</dbReference>
<dbReference type="InterPro" id="IPR025285">
    <property type="entry name" value="DUF4145"/>
</dbReference>
<sequence>MDELNKLAPTELIYRFKQFFQCSIPDCGDVVAISGDARLEANGTGTHLVEHPYVYRLFPGAVHRGLPIVSLPAETPDAVRYEIETAFKLYWVDLGSCANKMRISVERALDELGVAPAHSLNERIKSFEAIEPDHAETFHALREVGNVGSHQGDNSRETVLDAWEVYEDALRDLFGGHKSRINALRAKIRASKGR</sequence>
<accession>A0A844SMA2</accession>
<name>A0A844SMA2_9BRAD</name>
<dbReference type="Proteomes" id="UP000436468">
    <property type="component" value="Unassembled WGS sequence"/>
</dbReference>
<proteinExistence type="predicted"/>
<gene>
    <name evidence="2" type="ORF">GPL21_17340</name>
</gene>
<evidence type="ECO:0000259" key="1">
    <source>
        <dbReference type="Pfam" id="PF13643"/>
    </source>
</evidence>
<comment type="caution">
    <text evidence="2">The sequence shown here is derived from an EMBL/GenBank/DDBJ whole genome shotgun (WGS) entry which is preliminary data.</text>
</comment>
<feature type="domain" description="DUF4145" evidence="1">
    <location>
        <begin position="85"/>
        <end position="157"/>
    </location>
</feature>
<evidence type="ECO:0000313" key="3">
    <source>
        <dbReference type="Proteomes" id="UP000436468"/>
    </source>
</evidence>
<keyword evidence="3" id="KW-1185">Reference proteome</keyword>